<dbReference type="SUPFAM" id="SSF48508">
    <property type="entry name" value="Nuclear receptor ligand-binding domain"/>
    <property type="match status" value="1"/>
</dbReference>
<dbReference type="AlphaFoldDB" id="A0A1S3I7W4"/>
<dbReference type="Gene3D" id="1.10.565.10">
    <property type="entry name" value="Retinoid X Receptor"/>
    <property type="match status" value="1"/>
</dbReference>
<dbReference type="OrthoDB" id="10006908at2759"/>
<dbReference type="Pfam" id="PF00105">
    <property type="entry name" value="zf-C4"/>
    <property type="match status" value="1"/>
</dbReference>
<evidence type="ECO:0000256" key="3">
    <source>
        <dbReference type="ARBA" id="ARBA00022771"/>
    </source>
</evidence>
<protein>
    <submittedName>
        <fullName evidence="15 16">Uncharacterized protein LOC106161521</fullName>
    </submittedName>
</protein>
<feature type="compositionally biased region" description="Polar residues" evidence="11">
    <location>
        <begin position="338"/>
        <end position="349"/>
    </location>
</feature>
<dbReference type="GO" id="GO:0008270">
    <property type="term" value="F:zinc ion binding"/>
    <property type="evidence" value="ECO:0007669"/>
    <property type="project" value="UniProtKB-KW"/>
</dbReference>
<dbReference type="PROSITE" id="PS00031">
    <property type="entry name" value="NUCLEAR_REC_DBD_1"/>
    <property type="match status" value="1"/>
</dbReference>
<dbReference type="Proteomes" id="UP000085678">
    <property type="component" value="Unplaced"/>
</dbReference>
<dbReference type="PANTHER" id="PTHR48092">
    <property type="entry name" value="KNIRPS-RELATED PROTEIN-RELATED"/>
    <property type="match status" value="1"/>
</dbReference>
<evidence type="ECO:0000259" key="13">
    <source>
        <dbReference type="PROSITE" id="PS51843"/>
    </source>
</evidence>
<keyword evidence="7 10" id="KW-0804">Transcription</keyword>
<organism evidence="14 16">
    <name type="scientific">Lingula anatina</name>
    <name type="common">Brachiopod</name>
    <name type="synonym">Lingula unguis</name>
    <dbReference type="NCBI Taxonomy" id="7574"/>
    <lineage>
        <taxon>Eukaryota</taxon>
        <taxon>Metazoa</taxon>
        <taxon>Spiralia</taxon>
        <taxon>Lophotrochozoa</taxon>
        <taxon>Brachiopoda</taxon>
        <taxon>Linguliformea</taxon>
        <taxon>Lingulata</taxon>
        <taxon>Lingulida</taxon>
        <taxon>Linguloidea</taxon>
        <taxon>Lingulidae</taxon>
        <taxon>Lingula</taxon>
    </lineage>
</organism>
<dbReference type="PRINTS" id="PR00047">
    <property type="entry name" value="STROIDFINGER"/>
</dbReference>
<evidence type="ECO:0000256" key="5">
    <source>
        <dbReference type="ARBA" id="ARBA00023015"/>
    </source>
</evidence>
<keyword evidence="4 10" id="KW-0862">Zinc</keyword>
<feature type="domain" description="Nuclear receptor" evidence="12">
    <location>
        <begin position="390"/>
        <end position="465"/>
    </location>
</feature>
<evidence type="ECO:0000259" key="12">
    <source>
        <dbReference type="PROSITE" id="PS51030"/>
    </source>
</evidence>
<dbReference type="InterPro" id="IPR050200">
    <property type="entry name" value="Nuclear_hormone_rcpt_NR3"/>
</dbReference>
<evidence type="ECO:0000313" key="16">
    <source>
        <dbReference type="RefSeq" id="XP_013393951.1"/>
    </source>
</evidence>
<evidence type="ECO:0000256" key="7">
    <source>
        <dbReference type="ARBA" id="ARBA00023163"/>
    </source>
</evidence>
<dbReference type="InterPro" id="IPR001628">
    <property type="entry name" value="Znf_hrmn_rcpt"/>
</dbReference>
<dbReference type="SMART" id="SM00430">
    <property type="entry name" value="HOLI"/>
    <property type="match status" value="1"/>
</dbReference>
<name>A0A1S3I7W4_LINAN</name>
<dbReference type="RefSeq" id="XP_013393950.1">
    <property type="nucleotide sequence ID" value="XM_013538496.1"/>
</dbReference>
<evidence type="ECO:0000256" key="8">
    <source>
        <dbReference type="ARBA" id="ARBA00023170"/>
    </source>
</evidence>
<sequence>MELSYFTEPTTRLDRDSQQDRDRQQDQESQRDLDTQRDNQREQDTPQKQDTPREQELQQDQDTQQDQDMHLFRDFKLKKRKITDLFPGLRFVERARSPVSDIGDGVSTDSGYEGTSTEDDGSPAGEPMNSDLCLDSSISDNKDLLSSDGGVPPKADLHLQSAVSTERDRNDMCEAWNATRRNATENMAQGEDWEPLPRPLLQERSHSAHCSTSNSSRYPNVENNKPLVSHALGDYRKIPSINPDFASLNNSLPCYGFSPSMVMAPLFYNQMIAMQCFPNMTVTAETLRKMPGPSATWGFEKRPRVESSIEHRSGGFSVPQFGEAPVSGRPERDEDNKGQGNSQTSSPFSKTDVESMAYCHQQCDSAGDSENGSPGAAKIATSKTGCVEDRSVCGICGDRGSGLHYGIITCEGCKGFFKRTVQNRRIYYCISQGHCDVNKLERNKCQYCRFKKCLQQGMVVAAVREDRMPGGRTTGPVYDLYKIKRKTKKKETKVAKRYQSSVQQLSTLSKHNGFLVPALPPATRKVPSEGAVAQSSSQDARWLTVQSPNTLLVNPILSAFHMLQLLVNIDNHGELMSIYCSNLAPGDSGQIMLNDRSKEYQNNLMCWFNKLQFQKQALVNLTKEKWHHVLLLSLCAHHCWKLDSSNSGGGKDGKSNSSGCEAVVLHQGNSSSNHQRHLHEVCMHKIQQMLSCAFLRTVTQSEIRAEAGDTVDRVAQVMQALCKLAPTLEEYVCLKLVLLLNLAEGEEAEEERQALQDQFVQILQEVIEIKHPQRSMRLGRLLLWIPQIEAAANQLLQSNLIHIPFLC</sequence>
<dbReference type="PROSITE" id="PS51843">
    <property type="entry name" value="NR_LBD"/>
    <property type="match status" value="1"/>
</dbReference>
<reference evidence="15 16" key="1">
    <citation type="submission" date="2025-04" db="UniProtKB">
        <authorList>
            <consortium name="RefSeq"/>
        </authorList>
    </citation>
    <scope>IDENTIFICATION</scope>
    <source>
        <tissue evidence="15 16">Gonads</tissue>
    </source>
</reference>
<keyword evidence="5 10" id="KW-0805">Transcription regulation</keyword>
<feature type="domain" description="NR LBD" evidence="13">
    <location>
        <begin position="507"/>
        <end position="807"/>
    </location>
</feature>
<evidence type="ECO:0000256" key="4">
    <source>
        <dbReference type="ARBA" id="ARBA00022833"/>
    </source>
</evidence>
<dbReference type="Gene3D" id="3.30.50.10">
    <property type="entry name" value="Erythroid Transcription Factor GATA-1, subunit A"/>
    <property type="match status" value="1"/>
</dbReference>
<keyword evidence="8 10" id="KW-0675">Receptor</keyword>
<accession>A0A1S3I7W4</accession>
<evidence type="ECO:0000256" key="9">
    <source>
        <dbReference type="ARBA" id="ARBA00023242"/>
    </source>
</evidence>
<keyword evidence="14" id="KW-1185">Reference proteome</keyword>
<keyword evidence="9 10" id="KW-0539">Nucleus</keyword>
<feature type="region of interest" description="Disordered" evidence="11">
    <location>
        <begin position="1"/>
        <end position="68"/>
    </location>
</feature>
<evidence type="ECO:0000256" key="11">
    <source>
        <dbReference type="SAM" id="MobiDB-lite"/>
    </source>
</evidence>
<keyword evidence="2 10" id="KW-0479">Metal-binding</keyword>
<dbReference type="SUPFAM" id="SSF57716">
    <property type="entry name" value="Glucocorticoid receptor-like (DNA-binding domain)"/>
    <property type="match status" value="1"/>
</dbReference>
<dbReference type="InterPro" id="IPR000536">
    <property type="entry name" value="Nucl_hrmn_rcpt_lig-bd"/>
</dbReference>
<dbReference type="PROSITE" id="PS51030">
    <property type="entry name" value="NUCLEAR_REC_DBD_2"/>
    <property type="match status" value="1"/>
</dbReference>
<dbReference type="GO" id="GO:0003700">
    <property type="term" value="F:DNA-binding transcription factor activity"/>
    <property type="evidence" value="ECO:0007669"/>
    <property type="project" value="InterPro"/>
</dbReference>
<evidence type="ECO:0000256" key="2">
    <source>
        <dbReference type="ARBA" id="ARBA00022723"/>
    </source>
</evidence>
<dbReference type="GO" id="GO:0043565">
    <property type="term" value="F:sequence-specific DNA binding"/>
    <property type="evidence" value="ECO:0007669"/>
    <property type="project" value="InterPro"/>
</dbReference>
<gene>
    <name evidence="15 16" type="primary">LOC106161521</name>
</gene>
<dbReference type="RefSeq" id="XP_013393951.1">
    <property type="nucleotide sequence ID" value="XM_013538497.1"/>
</dbReference>
<feature type="region of interest" description="Disordered" evidence="11">
    <location>
        <begin position="295"/>
        <end position="350"/>
    </location>
</feature>
<dbReference type="SMART" id="SM00399">
    <property type="entry name" value="ZnF_C4"/>
    <property type="match status" value="1"/>
</dbReference>
<dbReference type="KEGG" id="lak:106161521"/>
<dbReference type="GO" id="GO:0005634">
    <property type="term" value="C:nucleus"/>
    <property type="evidence" value="ECO:0007669"/>
    <property type="project" value="UniProtKB-SubCell"/>
</dbReference>
<keyword evidence="3 10" id="KW-0863">Zinc-finger</keyword>
<dbReference type="GeneID" id="106161521"/>
<comment type="subcellular location">
    <subcellularLocation>
        <location evidence="1 10">Nucleus</location>
    </subcellularLocation>
</comment>
<proteinExistence type="inferred from homology"/>
<evidence type="ECO:0000256" key="6">
    <source>
        <dbReference type="ARBA" id="ARBA00023125"/>
    </source>
</evidence>
<feature type="compositionally biased region" description="Basic and acidic residues" evidence="11">
    <location>
        <begin position="11"/>
        <end position="56"/>
    </location>
</feature>
<feature type="region of interest" description="Disordered" evidence="11">
    <location>
        <begin position="99"/>
        <end position="169"/>
    </location>
</feature>
<dbReference type="Pfam" id="PF00104">
    <property type="entry name" value="Hormone_recep"/>
    <property type="match status" value="1"/>
</dbReference>
<feature type="compositionally biased region" description="Basic and acidic residues" evidence="11">
    <location>
        <begin position="299"/>
        <end position="313"/>
    </location>
</feature>
<keyword evidence="6 10" id="KW-0238">DNA-binding</keyword>
<evidence type="ECO:0000313" key="14">
    <source>
        <dbReference type="Proteomes" id="UP000085678"/>
    </source>
</evidence>
<dbReference type="FunFam" id="3.30.50.10:FF:000006">
    <property type="entry name" value="Nuclear receptor subfamily 5 group A member"/>
    <property type="match status" value="1"/>
</dbReference>
<dbReference type="InterPro" id="IPR013088">
    <property type="entry name" value="Znf_NHR/GATA"/>
</dbReference>
<comment type="similarity">
    <text evidence="10">Belongs to the nuclear hormone receptor family.</text>
</comment>
<dbReference type="InterPro" id="IPR035500">
    <property type="entry name" value="NHR-like_dom_sf"/>
</dbReference>
<evidence type="ECO:0000256" key="1">
    <source>
        <dbReference type="ARBA" id="ARBA00004123"/>
    </source>
</evidence>
<evidence type="ECO:0000256" key="10">
    <source>
        <dbReference type="RuleBase" id="RU004334"/>
    </source>
</evidence>
<evidence type="ECO:0000313" key="15">
    <source>
        <dbReference type="RefSeq" id="XP_013393950.1"/>
    </source>
</evidence>